<dbReference type="Proteomes" id="UP000747542">
    <property type="component" value="Unassembled WGS sequence"/>
</dbReference>
<sequence length="97" mass="10572">MGMGVGLHSPEGLVLKAANGGSIQYLGYMLVDVEILGHKIEQAGVLVRKGEQSSARDKAFLGLRYFTPIMATWQRLDLRKTCHVQQTSTNSKGRPAS</sequence>
<name>A0A8J5JXX0_HOMAM</name>
<organism evidence="1 2">
    <name type="scientific">Homarus americanus</name>
    <name type="common">American lobster</name>
    <dbReference type="NCBI Taxonomy" id="6706"/>
    <lineage>
        <taxon>Eukaryota</taxon>
        <taxon>Metazoa</taxon>
        <taxon>Ecdysozoa</taxon>
        <taxon>Arthropoda</taxon>
        <taxon>Crustacea</taxon>
        <taxon>Multicrustacea</taxon>
        <taxon>Malacostraca</taxon>
        <taxon>Eumalacostraca</taxon>
        <taxon>Eucarida</taxon>
        <taxon>Decapoda</taxon>
        <taxon>Pleocyemata</taxon>
        <taxon>Astacidea</taxon>
        <taxon>Nephropoidea</taxon>
        <taxon>Nephropidae</taxon>
        <taxon>Homarus</taxon>
    </lineage>
</organism>
<accession>A0A8J5JXX0</accession>
<evidence type="ECO:0000313" key="1">
    <source>
        <dbReference type="EMBL" id="KAG7165897.1"/>
    </source>
</evidence>
<dbReference type="EMBL" id="JAHLQT010023139">
    <property type="protein sequence ID" value="KAG7165897.1"/>
    <property type="molecule type" value="Genomic_DNA"/>
</dbReference>
<protein>
    <submittedName>
        <fullName evidence="1">Uncharacterized protein</fullName>
    </submittedName>
</protein>
<evidence type="ECO:0000313" key="2">
    <source>
        <dbReference type="Proteomes" id="UP000747542"/>
    </source>
</evidence>
<reference evidence="1" key="1">
    <citation type="journal article" date="2021" name="Sci. Adv.">
        <title>The American lobster genome reveals insights on longevity, neural, and immune adaptations.</title>
        <authorList>
            <person name="Polinski J.M."/>
            <person name="Zimin A.V."/>
            <person name="Clark K.F."/>
            <person name="Kohn A.B."/>
            <person name="Sadowski N."/>
            <person name="Timp W."/>
            <person name="Ptitsyn A."/>
            <person name="Khanna P."/>
            <person name="Romanova D.Y."/>
            <person name="Williams P."/>
            <person name="Greenwood S.J."/>
            <person name="Moroz L.L."/>
            <person name="Walt D.R."/>
            <person name="Bodnar A.G."/>
        </authorList>
    </citation>
    <scope>NUCLEOTIDE SEQUENCE</scope>
    <source>
        <strain evidence="1">GMGI-L3</strain>
    </source>
</reference>
<proteinExistence type="predicted"/>
<dbReference type="AlphaFoldDB" id="A0A8J5JXX0"/>
<comment type="caution">
    <text evidence="1">The sequence shown here is derived from an EMBL/GenBank/DDBJ whole genome shotgun (WGS) entry which is preliminary data.</text>
</comment>
<gene>
    <name evidence="1" type="ORF">Hamer_G011796</name>
</gene>
<keyword evidence="2" id="KW-1185">Reference proteome</keyword>